<keyword evidence="7" id="KW-0282">Flagellum</keyword>
<evidence type="ECO:0000313" key="7">
    <source>
        <dbReference type="EMBL" id="QHO68609.1"/>
    </source>
</evidence>
<dbReference type="Gene3D" id="1.20.1330.10">
    <property type="entry name" value="f41 fragment of flagellin, N-terminal domain"/>
    <property type="match status" value="1"/>
</dbReference>
<comment type="subcellular location">
    <subcellularLocation>
        <location evidence="3">Secreted</location>
    </subcellularLocation>
    <subcellularLocation>
        <location evidence="3">Bacterial flagellum</location>
    </subcellularLocation>
</comment>
<dbReference type="KEGG" id="mant:BHD05_02165"/>
<feature type="region of interest" description="Disordered" evidence="4">
    <location>
        <begin position="29"/>
        <end position="48"/>
    </location>
</feature>
<gene>
    <name evidence="7" type="ORF">BHD05_02165</name>
</gene>
<dbReference type="Pfam" id="PF00669">
    <property type="entry name" value="Flagellin_N"/>
    <property type="match status" value="1"/>
</dbReference>
<evidence type="ECO:0000256" key="1">
    <source>
        <dbReference type="ARBA" id="ARBA00005709"/>
    </source>
</evidence>
<evidence type="ECO:0000259" key="5">
    <source>
        <dbReference type="Pfam" id="PF00669"/>
    </source>
</evidence>
<accession>A0A7L5AJY7</accession>
<reference evidence="7 8" key="1">
    <citation type="submission" date="2016-09" db="EMBL/GenBank/DDBJ databases">
        <title>Complete genome sequence of microbes from the polar regions.</title>
        <authorList>
            <person name="Liao L."/>
            <person name="Chen B."/>
        </authorList>
    </citation>
    <scope>NUCLEOTIDE SEQUENCE [LARGE SCALE GENOMIC DNA]</scope>
    <source>
        <strain evidence="7 8">ZS314</strain>
    </source>
</reference>
<evidence type="ECO:0000256" key="4">
    <source>
        <dbReference type="SAM" id="MobiDB-lite"/>
    </source>
</evidence>
<evidence type="ECO:0000256" key="3">
    <source>
        <dbReference type="RuleBase" id="RU362073"/>
    </source>
</evidence>
<keyword evidence="7" id="KW-0969">Cilium</keyword>
<organism evidence="7 8">
    <name type="scientific">Marisediminicola antarctica</name>
    <dbReference type="NCBI Taxonomy" id="674079"/>
    <lineage>
        <taxon>Bacteria</taxon>
        <taxon>Bacillati</taxon>
        <taxon>Actinomycetota</taxon>
        <taxon>Actinomycetes</taxon>
        <taxon>Micrococcales</taxon>
        <taxon>Microbacteriaceae</taxon>
        <taxon>Marisediminicola</taxon>
    </lineage>
</organism>
<dbReference type="GO" id="GO:0005198">
    <property type="term" value="F:structural molecule activity"/>
    <property type="evidence" value="ECO:0007669"/>
    <property type="project" value="UniProtKB-UniRule"/>
</dbReference>
<dbReference type="InterPro" id="IPR001029">
    <property type="entry name" value="Flagellin_N"/>
</dbReference>
<dbReference type="Pfam" id="PF00700">
    <property type="entry name" value="Flagellin_C"/>
    <property type="match status" value="1"/>
</dbReference>
<evidence type="ECO:0000256" key="2">
    <source>
        <dbReference type="ARBA" id="ARBA00023143"/>
    </source>
</evidence>
<dbReference type="EMBL" id="CP017146">
    <property type="protein sequence ID" value="QHO68609.1"/>
    <property type="molecule type" value="Genomic_DNA"/>
</dbReference>
<proteinExistence type="inferred from homology"/>
<comment type="similarity">
    <text evidence="1 3">Belongs to the bacterial flagellin family.</text>
</comment>
<sequence>MISRVTTQTMVDSAARNLQSAKNDLARIQDRASSQKALDRPSDDPAAMAESLRVRTAQRATEQYGSNIADGMGWLATTESALSGALDVLGRVRDLTVQGANDGALSTTARNTIALELESLGADLLSKANSSYLGRSVFAGTSDAGVAFDAGYAHTGAPGSSVQRRVGDDQTVRVDVDGAAAFGTGPLSAFALIDGIAADLRAGVNIGTRLSAVDARITAVVEQLAGVGTRDARIERAQEANMEHSGALEAQRSGVEDIDLARVILDLQVQETTYRAALAVTARVLQPTLMDFLR</sequence>
<dbReference type="AlphaFoldDB" id="A0A7L5AJY7"/>
<dbReference type="Proteomes" id="UP000464507">
    <property type="component" value="Chromosome"/>
</dbReference>
<keyword evidence="3" id="KW-0964">Secreted</keyword>
<evidence type="ECO:0000313" key="8">
    <source>
        <dbReference type="Proteomes" id="UP000464507"/>
    </source>
</evidence>
<keyword evidence="8" id="KW-1185">Reference proteome</keyword>
<evidence type="ECO:0000259" key="6">
    <source>
        <dbReference type="Pfam" id="PF00700"/>
    </source>
</evidence>
<feature type="domain" description="Flagellin C-terminal" evidence="6">
    <location>
        <begin position="210"/>
        <end position="289"/>
    </location>
</feature>
<dbReference type="GO" id="GO:0009288">
    <property type="term" value="C:bacterial-type flagellum"/>
    <property type="evidence" value="ECO:0007669"/>
    <property type="project" value="UniProtKB-SubCell"/>
</dbReference>
<dbReference type="OrthoDB" id="9758307at2"/>
<dbReference type="PANTHER" id="PTHR42792:SF1">
    <property type="entry name" value="FLAGELLAR HOOK-ASSOCIATED PROTEIN 3"/>
    <property type="match status" value="1"/>
</dbReference>
<dbReference type="GO" id="GO:0005576">
    <property type="term" value="C:extracellular region"/>
    <property type="evidence" value="ECO:0007669"/>
    <property type="project" value="UniProtKB-SubCell"/>
</dbReference>
<name>A0A7L5AJY7_9MICO</name>
<dbReference type="InterPro" id="IPR001492">
    <property type="entry name" value="Flagellin"/>
</dbReference>
<keyword evidence="7" id="KW-0966">Cell projection</keyword>
<protein>
    <recommendedName>
        <fullName evidence="3">Flagellin</fullName>
    </recommendedName>
</protein>
<keyword evidence="2 3" id="KW-0975">Bacterial flagellum</keyword>
<comment type="function">
    <text evidence="3">Flagellin is the subunit protein which polymerizes to form the filaments of bacterial flagella.</text>
</comment>
<dbReference type="PANTHER" id="PTHR42792">
    <property type="entry name" value="FLAGELLIN"/>
    <property type="match status" value="1"/>
</dbReference>
<dbReference type="SUPFAM" id="SSF64518">
    <property type="entry name" value="Phase 1 flagellin"/>
    <property type="match status" value="1"/>
</dbReference>
<dbReference type="InterPro" id="IPR046358">
    <property type="entry name" value="Flagellin_C"/>
</dbReference>
<feature type="domain" description="Flagellin N-terminal" evidence="5">
    <location>
        <begin position="5"/>
        <end position="141"/>
    </location>
</feature>